<name>A0A430QGF4_SCHBO</name>
<dbReference type="Gene3D" id="2.60.40.10">
    <property type="entry name" value="Immunoglobulins"/>
    <property type="match status" value="6"/>
</dbReference>
<sequence>MFDSVNYIYFTEYKQMFYGINYPLPGYLILLITLCDILKTKMTPCNGKNFHYITCQSDYLTSTNLIQLHPESQSVTLNSTVRLQCRVRMLIDPDTGAGVQVYWSKNDFGIGGNREDIQEYGRNSRYDYSRYDLPYNLKEDFHYITCQSDYLTSTNLIQLHPESQSVTLNSTVRLQCRVRMLIDPDTGAGVQVYWSKNDFGIGGNREDIQEYGRNSRYDYSRYDLPYNLKEGQYDLQIMNVELSDEGSYVCQVNFMRQQYLSQTAVLTVQVPSEAPQLVQITNEGKGQRIDIGPSRPAIVDDGSIMVLECIARHGKPGALLTWFIDGVQVKLESNPDSTPGSFISGFSGNLTFQLESSAKIPRLVDATSSMRAHLNKLHHGKLVECRAENTGYEMHTLRPAQTKIEVHYAPVVSIQVRPSRPDNQFMEHDIITVECTAHGRPDSFFWEWYVNGRQVENIAESWYRLRLTRELHQSVFRCIAISNKKGVAETTIKVKFGPQFHQASALLFTASLGEDVLMDCPAIGNPTPHIEWRREGGREVLSRSVSLKRENLKEEDFGTYICTAFVPEFPPVSKQMYIARRKPPRIQPNPIVHAYLGQPARLRCTVNSVPLPPSGQTHWYFNGNPIQPDSHHKFEQEEFIGGVVLVLHIAHVMMSDFGQYNCSVKNGYGSDWKLIRLSHQEDIPIQFIIGAAVTVGILLIVGLILLCICRQRVCGFRYNKGNRTKQPSRSSLQDYGVVNSDFITRAYTPNMHYRQDPYQCYSNNPSLNKSFARYAFDGTDQGSMRIPKDQSENCFYETSKEDICANTSVPVGISATYCSSLPSCQFLQPICNGSTHISSLNHRMLSSDHSPFLTNCSNLLPTSGLIQTPPPDFIPESINLQSCGSNNNLIGNNSCLFSTNNHLLANLPQITTLDLTNGIPTHTSSHGLCSGGNSIISGHSSVDNNNNSNSRTPVNSHSSRSVNNPPLSPDQQSSSIITTDHSEHMVPKMENLSHSPITYGVNTSIHEIAYLINDHTTNV</sequence>
<dbReference type="SUPFAM" id="SSF48726">
    <property type="entry name" value="Immunoglobulin"/>
    <property type="match status" value="5"/>
</dbReference>
<dbReference type="InterPro" id="IPR007110">
    <property type="entry name" value="Ig-like_dom"/>
</dbReference>
<feature type="transmembrane region" description="Helical" evidence="9">
    <location>
        <begin position="683"/>
        <end position="706"/>
    </location>
</feature>
<evidence type="ECO:0000256" key="8">
    <source>
        <dbReference type="SAM" id="MobiDB-lite"/>
    </source>
</evidence>
<comment type="subcellular location">
    <subcellularLocation>
        <location evidence="1">Membrane</location>
        <topology evidence="1">Single-pass type I membrane protein</topology>
    </subcellularLocation>
</comment>
<dbReference type="Proteomes" id="UP000290809">
    <property type="component" value="Unassembled WGS sequence"/>
</dbReference>
<dbReference type="PROSITE" id="PS50835">
    <property type="entry name" value="IG_LIKE"/>
    <property type="match status" value="5"/>
</dbReference>
<feature type="compositionally biased region" description="Low complexity" evidence="8">
    <location>
        <begin position="939"/>
        <end position="956"/>
    </location>
</feature>
<keyword evidence="5" id="KW-1015">Disulfide bond</keyword>
<evidence type="ECO:0000256" key="5">
    <source>
        <dbReference type="ARBA" id="ARBA00023157"/>
    </source>
</evidence>
<evidence type="ECO:0000313" key="11">
    <source>
        <dbReference type="EMBL" id="RTG86770.1"/>
    </source>
</evidence>
<feature type="region of interest" description="Disordered" evidence="8">
    <location>
        <begin position="939"/>
        <end position="974"/>
    </location>
</feature>
<dbReference type="InterPro" id="IPR051275">
    <property type="entry name" value="Cell_adhesion_signaling"/>
</dbReference>
<keyword evidence="12" id="KW-1185">Reference proteome</keyword>
<dbReference type="STRING" id="6184.A0A430QGF4"/>
<dbReference type="InterPro" id="IPR003598">
    <property type="entry name" value="Ig_sub2"/>
</dbReference>
<dbReference type="Pfam" id="PF13927">
    <property type="entry name" value="Ig_3"/>
    <property type="match status" value="2"/>
</dbReference>
<dbReference type="InterPro" id="IPR013783">
    <property type="entry name" value="Ig-like_fold"/>
</dbReference>
<feature type="compositionally biased region" description="Polar residues" evidence="8">
    <location>
        <begin position="957"/>
        <end position="974"/>
    </location>
</feature>
<keyword evidence="3 9" id="KW-1133">Transmembrane helix</keyword>
<dbReference type="SMART" id="SM00408">
    <property type="entry name" value="IGc2"/>
    <property type="match status" value="3"/>
</dbReference>
<evidence type="ECO:0000256" key="9">
    <source>
        <dbReference type="SAM" id="Phobius"/>
    </source>
</evidence>
<reference evidence="11 12" key="1">
    <citation type="journal article" date="2019" name="PLoS Pathog.">
        <title>Genome sequence of the bovine parasite Schistosoma bovis Tanzania.</title>
        <authorList>
            <person name="Oey H."/>
            <person name="Zakrzewski M."/>
            <person name="Gobert G."/>
            <person name="Gravermann K."/>
            <person name="Stoye J."/>
            <person name="Jones M."/>
            <person name="Mcmanus D."/>
            <person name="Krause L."/>
        </authorList>
    </citation>
    <scope>NUCLEOTIDE SEQUENCE [LARGE SCALE GENOMIC DNA]</scope>
    <source>
        <strain evidence="11 12">TAN1997</strain>
    </source>
</reference>
<evidence type="ECO:0000259" key="10">
    <source>
        <dbReference type="PROSITE" id="PS50835"/>
    </source>
</evidence>
<dbReference type="AlphaFoldDB" id="A0A430QGF4"/>
<evidence type="ECO:0000256" key="6">
    <source>
        <dbReference type="ARBA" id="ARBA00023180"/>
    </source>
</evidence>
<dbReference type="GO" id="GO:0005911">
    <property type="term" value="C:cell-cell junction"/>
    <property type="evidence" value="ECO:0007669"/>
    <property type="project" value="TreeGrafter"/>
</dbReference>
<keyword evidence="2 9" id="KW-0812">Transmembrane</keyword>
<protein>
    <recommendedName>
        <fullName evidence="10">Ig-like domain-containing protein</fullName>
    </recommendedName>
</protein>
<gene>
    <name evidence="11" type="ORF">DC041_0004533</name>
</gene>
<proteinExistence type="predicted"/>
<dbReference type="GO" id="GO:0098609">
    <property type="term" value="P:cell-cell adhesion"/>
    <property type="evidence" value="ECO:0007669"/>
    <property type="project" value="TreeGrafter"/>
</dbReference>
<dbReference type="PANTHER" id="PTHR11640">
    <property type="entry name" value="NEPHRIN"/>
    <property type="match status" value="1"/>
</dbReference>
<dbReference type="PANTHER" id="PTHR11640:SF31">
    <property type="entry name" value="IRREGULAR CHIASM C-ROUGHEST PROTEIN-RELATED"/>
    <property type="match status" value="1"/>
</dbReference>
<feature type="domain" description="Ig-like" evidence="10">
    <location>
        <begin position="154"/>
        <end position="267"/>
    </location>
</feature>
<comment type="caution">
    <text evidence="11">The sequence shown here is derived from an EMBL/GenBank/DDBJ whole genome shotgun (WGS) entry which is preliminary data.</text>
</comment>
<dbReference type="InterPro" id="IPR013162">
    <property type="entry name" value="CD80_C2-set"/>
</dbReference>
<dbReference type="GO" id="GO:0005886">
    <property type="term" value="C:plasma membrane"/>
    <property type="evidence" value="ECO:0007669"/>
    <property type="project" value="TreeGrafter"/>
</dbReference>
<keyword evidence="7" id="KW-0393">Immunoglobulin domain</keyword>
<dbReference type="GO" id="GO:0050839">
    <property type="term" value="F:cell adhesion molecule binding"/>
    <property type="evidence" value="ECO:0007669"/>
    <property type="project" value="TreeGrafter"/>
</dbReference>
<feature type="domain" description="Ig-like" evidence="10">
    <location>
        <begin position="275"/>
        <end position="405"/>
    </location>
</feature>
<dbReference type="InterPro" id="IPR013106">
    <property type="entry name" value="Ig_V-set"/>
</dbReference>
<dbReference type="Pfam" id="PF07686">
    <property type="entry name" value="V-set"/>
    <property type="match status" value="1"/>
</dbReference>
<evidence type="ECO:0000256" key="4">
    <source>
        <dbReference type="ARBA" id="ARBA00023136"/>
    </source>
</evidence>
<keyword evidence="6" id="KW-0325">Glycoprotein</keyword>
<dbReference type="InterPro" id="IPR036179">
    <property type="entry name" value="Ig-like_dom_sf"/>
</dbReference>
<feature type="domain" description="Ig-like" evidence="10">
    <location>
        <begin position="498"/>
        <end position="564"/>
    </location>
</feature>
<feature type="domain" description="Ig-like" evidence="10">
    <location>
        <begin position="410"/>
        <end position="495"/>
    </location>
</feature>
<evidence type="ECO:0000256" key="3">
    <source>
        <dbReference type="ARBA" id="ARBA00022989"/>
    </source>
</evidence>
<dbReference type="SMART" id="SM00409">
    <property type="entry name" value="IG"/>
    <property type="match status" value="5"/>
</dbReference>
<feature type="domain" description="Ig-like" evidence="10">
    <location>
        <begin position="584"/>
        <end position="678"/>
    </location>
</feature>
<evidence type="ECO:0000313" key="12">
    <source>
        <dbReference type="Proteomes" id="UP000290809"/>
    </source>
</evidence>
<dbReference type="EMBL" id="QMKO01001762">
    <property type="protein sequence ID" value="RTG86770.1"/>
    <property type="molecule type" value="Genomic_DNA"/>
</dbReference>
<dbReference type="InterPro" id="IPR003599">
    <property type="entry name" value="Ig_sub"/>
</dbReference>
<accession>A0A430QGF4</accession>
<evidence type="ECO:0000256" key="7">
    <source>
        <dbReference type="ARBA" id="ARBA00023319"/>
    </source>
</evidence>
<evidence type="ECO:0000256" key="1">
    <source>
        <dbReference type="ARBA" id="ARBA00004479"/>
    </source>
</evidence>
<organism evidence="11 12">
    <name type="scientific">Schistosoma bovis</name>
    <name type="common">Blood fluke</name>
    <dbReference type="NCBI Taxonomy" id="6184"/>
    <lineage>
        <taxon>Eukaryota</taxon>
        <taxon>Metazoa</taxon>
        <taxon>Spiralia</taxon>
        <taxon>Lophotrochozoa</taxon>
        <taxon>Platyhelminthes</taxon>
        <taxon>Trematoda</taxon>
        <taxon>Digenea</taxon>
        <taxon>Strigeidida</taxon>
        <taxon>Schistosomatoidea</taxon>
        <taxon>Schistosomatidae</taxon>
        <taxon>Schistosoma</taxon>
    </lineage>
</organism>
<evidence type="ECO:0000256" key="2">
    <source>
        <dbReference type="ARBA" id="ARBA00022692"/>
    </source>
</evidence>
<keyword evidence="4 9" id="KW-0472">Membrane</keyword>
<dbReference type="Pfam" id="PF08205">
    <property type="entry name" value="C2-set_2"/>
    <property type="match status" value="1"/>
</dbReference>